<dbReference type="PANTHER" id="PTHR45620">
    <property type="entry name" value="PDF RECEPTOR-LIKE PROTEIN-RELATED"/>
    <property type="match status" value="1"/>
</dbReference>
<dbReference type="CTD" id="100313581"/>
<comment type="subcellular location">
    <subcellularLocation>
        <location evidence="1">Cell membrane</location>
        <topology evidence="1">Multi-pass membrane protein</topology>
    </subcellularLocation>
</comment>
<feature type="transmembrane region" description="Helical" evidence="12">
    <location>
        <begin position="390"/>
        <end position="413"/>
    </location>
</feature>
<accession>D1LWZ1</accession>
<evidence type="ECO:0000256" key="5">
    <source>
        <dbReference type="ARBA" id="ARBA00022729"/>
    </source>
</evidence>
<feature type="transmembrane region" description="Helical" evidence="12">
    <location>
        <begin position="168"/>
        <end position="190"/>
    </location>
</feature>
<dbReference type="SUPFAM" id="SSF81321">
    <property type="entry name" value="Family A G protein-coupled receptor-like"/>
    <property type="match status" value="1"/>
</dbReference>
<keyword evidence="9" id="KW-1015">Disulfide bond</keyword>
<dbReference type="Gene3D" id="1.20.1070.10">
    <property type="entry name" value="Rhodopsin 7-helix transmembrane proteins"/>
    <property type="match status" value="1"/>
</dbReference>
<dbReference type="InterPro" id="IPR003051">
    <property type="entry name" value="GPCR_2_CRF_rcpt"/>
</dbReference>
<dbReference type="PRINTS" id="PR00249">
    <property type="entry name" value="GPCRSECRETIN"/>
</dbReference>
<evidence type="ECO:0000259" key="14">
    <source>
        <dbReference type="PROSITE" id="PS50261"/>
    </source>
</evidence>
<evidence type="ECO:0000256" key="2">
    <source>
        <dbReference type="ARBA" id="ARBA00005314"/>
    </source>
</evidence>
<sequence>MNRRSWQFSQMFYMFNRFLQVLFAVVVVVVAGTVTMENEDVNIVDEEAYKFYEMLGFNLSDAAHVCLLSFYLESYPEDANGSKFCNTTHDRLTCWPTSRPGLVSVSCPLEVNNLKYDTSFNVTRWCYEDGTWSNKSDYSYCQLAENIYDYDLGDDDIDQVHYDVISSIMVFGCGVSLVALAVAFFIFAVFKSLRCVRNNIHWNLLSTFILRNVVYLVTYDTIDLQTKQDNGWPCRFLITVYNYFQQTNFFWMFVEGLYLHTVIVMAFQAEKVRFWIFMVIGWCLPLIFTFVWATVKYVYENEECWLPPKEASLYDYIYQGPILVVLLLNFIFLFNIVRVLITKLRASNSLETQQYRKAVKATVVLLPLLGLTYMLFFMNPAQDSTTARLLFLYFNTLLQSTQGLSVAVIYVFLNGEVRSVIRRKFNRWRDRQSIRQRRPGSRNTSIASSASKQGLTLNIFRDSRRKYSKESKTEIEVVSQVTGNGTLDGVEPTQV</sequence>
<evidence type="ECO:0000256" key="8">
    <source>
        <dbReference type="ARBA" id="ARBA00023136"/>
    </source>
</evidence>
<dbReference type="GO" id="GO:0017046">
    <property type="term" value="F:peptide hormone binding"/>
    <property type="evidence" value="ECO:0007669"/>
    <property type="project" value="TreeGrafter"/>
</dbReference>
<dbReference type="GO" id="GO:0008528">
    <property type="term" value="F:G protein-coupled peptide receptor activity"/>
    <property type="evidence" value="ECO:0007669"/>
    <property type="project" value="TreeGrafter"/>
</dbReference>
<evidence type="ECO:0000256" key="7">
    <source>
        <dbReference type="ARBA" id="ARBA00023040"/>
    </source>
</evidence>
<feature type="transmembrane region" description="Helical" evidence="12">
    <location>
        <begin position="274"/>
        <end position="293"/>
    </location>
</feature>
<dbReference type="Gene3D" id="4.10.1240.10">
    <property type="entry name" value="GPCR, family 2, extracellular hormone receptor domain"/>
    <property type="match status" value="1"/>
</dbReference>
<dbReference type="GO" id="GO:0005886">
    <property type="term" value="C:plasma membrane"/>
    <property type="evidence" value="ECO:0007669"/>
    <property type="project" value="UniProtKB-SubCell"/>
</dbReference>
<evidence type="ECO:0000256" key="9">
    <source>
        <dbReference type="ARBA" id="ARBA00023157"/>
    </source>
</evidence>
<feature type="domain" description="G-protein coupled receptors family 2 profile 2" evidence="14">
    <location>
        <begin position="165"/>
        <end position="414"/>
    </location>
</feature>
<proteinExistence type="evidence at transcript level"/>
<evidence type="ECO:0000256" key="6">
    <source>
        <dbReference type="ARBA" id="ARBA00022989"/>
    </source>
</evidence>
<dbReference type="GO" id="GO:0007166">
    <property type="term" value="P:cell surface receptor signaling pathway"/>
    <property type="evidence" value="ECO:0007669"/>
    <property type="project" value="InterPro"/>
</dbReference>
<dbReference type="RefSeq" id="NP_001161520.1">
    <property type="nucleotide sequence ID" value="NM_001168048.1"/>
</dbReference>
<keyword evidence="4 12" id="KW-0812">Transmembrane</keyword>
<feature type="transmembrane region" description="Helical" evidence="12">
    <location>
        <begin position="202"/>
        <end position="222"/>
    </location>
</feature>
<keyword evidence="16" id="KW-1185">Reference proteome</keyword>
<feature type="transmembrane region" description="Helical" evidence="12">
    <location>
        <begin position="249"/>
        <end position="267"/>
    </location>
</feature>
<keyword evidence="5" id="KW-0732">Signal</keyword>
<dbReference type="PROSITE" id="PS50227">
    <property type="entry name" value="G_PROTEIN_RECEP_F2_3"/>
    <property type="match status" value="1"/>
</dbReference>
<dbReference type="PRINTS" id="PR01279">
    <property type="entry name" value="CRFRECEPTOR"/>
</dbReference>
<dbReference type="GeneID" id="100313581"/>
<evidence type="ECO:0000256" key="11">
    <source>
        <dbReference type="ARBA" id="ARBA00023224"/>
    </source>
</evidence>
<evidence type="ECO:0000256" key="10">
    <source>
        <dbReference type="ARBA" id="ARBA00023170"/>
    </source>
</evidence>
<evidence type="ECO:0000256" key="4">
    <source>
        <dbReference type="ARBA" id="ARBA00022692"/>
    </source>
</evidence>
<protein>
    <submittedName>
        <fullName evidence="15 17">Corticotropin-releasing hormone receptor</fullName>
    </submittedName>
</protein>
<evidence type="ECO:0000313" key="15">
    <source>
        <dbReference type="EMBL" id="ACY92497.1"/>
    </source>
</evidence>
<dbReference type="PANTHER" id="PTHR45620:SF15">
    <property type="entry name" value="DIURETIC HORMONE 44 RECEPTOR 1-RELATED"/>
    <property type="match status" value="1"/>
</dbReference>
<organism evidence="15">
    <name type="scientific">Saccoglossus kowalevskii</name>
    <name type="common">Acorn worm</name>
    <dbReference type="NCBI Taxonomy" id="10224"/>
    <lineage>
        <taxon>Eukaryota</taxon>
        <taxon>Metazoa</taxon>
        <taxon>Hemichordata</taxon>
        <taxon>Enteropneusta</taxon>
        <taxon>Harrimaniidae</taxon>
        <taxon>Saccoglossus</taxon>
    </lineage>
</organism>
<dbReference type="CDD" id="cd15264">
    <property type="entry name" value="7tmB1_CRF-R"/>
    <property type="match status" value="1"/>
</dbReference>
<evidence type="ECO:0000259" key="13">
    <source>
        <dbReference type="PROSITE" id="PS50227"/>
    </source>
</evidence>
<evidence type="ECO:0000313" key="16">
    <source>
        <dbReference type="Proteomes" id="UP000694865"/>
    </source>
</evidence>
<dbReference type="Pfam" id="PF02793">
    <property type="entry name" value="HRM"/>
    <property type="match status" value="1"/>
</dbReference>
<dbReference type="KEGG" id="sko:100313581"/>
<dbReference type="Proteomes" id="UP000694865">
    <property type="component" value="Unplaced"/>
</dbReference>
<keyword evidence="11" id="KW-0807">Transducer</keyword>
<keyword evidence="8 12" id="KW-0472">Membrane</keyword>
<evidence type="ECO:0000256" key="3">
    <source>
        <dbReference type="ARBA" id="ARBA00022475"/>
    </source>
</evidence>
<evidence type="ECO:0000313" key="17">
    <source>
        <dbReference type="RefSeq" id="NP_001161520.1"/>
    </source>
</evidence>
<feature type="domain" description="G-protein coupled receptors family 2 profile 1" evidence="13">
    <location>
        <begin position="65"/>
        <end position="145"/>
    </location>
</feature>
<dbReference type="GO" id="GO:0007188">
    <property type="term" value="P:adenylate cyclase-modulating G protein-coupled receptor signaling pathway"/>
    <property type="evidence" value="ECO:0007669"/>
    <property type="project" value="TreeGrafter"/>
</dbReference>
<dbReference type="InterPro" id="IPR036445">
    <property type="entry name" value="GPCR_2_extracell_dom_sf"/>
</dbReference>
<evidence type="ECO:0000256" key="1">
    <source>
        <dbReference type="ARBA" id="ARBA00004651"/>
    </source>
</evidence>
<dbReference type="SUPFAM" id="SSF111418">
    <property type="entry name" value="Hormone receptor domain"/>
    <property type="match status" value="1"/>
</dbReference>
<dbReference type="InterPro" id="IPR017981">
    <property type="entry name" value="GPCR_2-like_7TM"/>
</dbReference>
<dbReference type="SMART" id="SM00008">
    <property type="entry name" value="HormR"/>
    <property type="match status" value="1"/>
</dbReference>
<keyword evidence="3" id="KW-1003">Cell membrane</keyword>
<dbReference type="InterPro" id="IPR050332">
    <property type="entry name" value="GPCR_2"/>
</dbReference>
<feature type="transmembrane region" description="Helical" evidence="12">
    <location>
        <begin position="358"/>
        <end position="378"/>
    </location>
</feature>
<dbReference type="PROSITE" id="PS50261">
    <property type="entry name" value="G_PROTEIN_RECEP_F2_4"/>
    <property type="match status" value="1"/>
</dbReference>
<dbReference type="InterPro" id="IPR000832">
    <property type="entry name" value="GPCR_2_secretin-like"/>
</dbReference>
<comment type="similarity">
    <text evidence="2">Belongs to the G-protein coupled receptor 2 family.</text>
</comment>
<dbReference type="Pfam" id="PF00002">
    <property type="entry name" value="7tm_2"/>
    <property type="match status" value="1"/>
</dbReference>
<reference evidence="15" key="1">
    <citation type="submission" date="2009-10" db="EMBL/GenBank/DDBJ databases">
        <authorList>
            <person name="Freeman R.M.Jr."/>
            <person name="Wu M.M."/>
            <person name="Gerhart J.J."/>
        </authorList>
    </citation>
    <scope>NUCLEOTIDE SEQUENCE</scope>
</reference>
<dbReference type="OrthoDB" id="6022368at2759"/>
<name>D1LWZ1_SACKO</name>
<feature type="transmembrane region" description="Helical" evidence="12">
    <location>
        <begin position="316"/>
        <end position="337"/>
    </location>
</feature>
<keyword evidence="10 15" id="KW-0675">Receptor</keyword>
<dbReference type="InterPro" id="IPR001879">
    <property type="entry name" value="GPCR_2_extracellular_dom"/>
</dbReference>
<reference evidence="17" key="2">
    <citation type="submission" date="2025-05" db="UniProtKB">
        <authorList>
            <consortium name="RefSeq"/>
        </authorList>
    </citation>
    <scope>IDENTIFICATION</scope>
</reference>
<keyword evidence="7" id="KW-0297">G-protein coupled receptor</keyword>
<evidence type="ECO:0000256" key="12">
    <source>
        <dbReference type="SAM" id="Phobius"/>
    </source>
</evidence>
<keyword evidence="6 12" id="KW-1133">Transmembrane helix</keyword>
<dbReference type="EMBL" id="GU075968">
    <property type="protein sequence ID" value="ACY92497.1"/>
    <property type="molecule type" value="mRNA"/>
</dbReference>
<gene>
    <name evidence="17" type="primary">Crhr</name>
</gene>
<dbReference type="AlphaFoldDB" id="D1LWZ1"/>